<evidence type="ECO:0000313" key="2">
    <source>
        <dbReference type="EMBL" id="CAL5975172.1"/>
    </source>
</evidence>
<dbReference type="EMBL" id="CATOUU010000386">
    <property type="protein sequence ID" value="CAI9927745.1"/>
    <property type="molecule type" value="Genomic_DNA"/>
</dbReference>
<reference evidence="2 3" key="2">
    <citation type="submission" date="2024-07" db="EMBL/GenBank/DDBJ databases">
        <authorList>
            <person name="Akdeniz Z."/>
        </authorList>
    </citation>
    <scope>NUCLEOTIDE SEQUENCE [LARGE SCALE GENOMIC DNA]</scope>
</reference>
<gene>
    <name evidence="1" type="ORF">HINF_LOCUS15390</name>
    <name evidence="2" type="ORF">HINF_LOCUS3199</name>
</gene>
<proteinExistence type="predicted"/>
<keyword evidence="3" id="KW-1185">Reference proteome</keyword>
<dbReference type="AlphaFoldDB" id="A0AA86TTF5"/>
<organism evidence="1">
    <name type="scientific">Hexamita inflata</name>
    <dbReference type="NCBI Taxonomy" id="28002"/>
    <lineage>
        <taxon>Eukaryota</taxon>
        <taxon>Metamonada</taxon>
        <taxon>Diplomonadida</taxon>
        <taxon>Hexamitidae</taxon>
        <taxon>Hexamitinae</taxon>
        <taxon>Hexamita</taxon>
    </lineage>
</organism>
<dbReference type="EMBL" id="CAXDID020000006">
    <property type="protein sequence ID" value="CAL5975172.1"/>
    <property type="molecule type" value="Genomic_DNA"/>
</dbReference>
<accession>A0AA86TTF5</accession>
<comment type="caution">
    <text evidence="1">The sequence shown here is derived from an EMBL/GenBank/DDBJ whole genome shotgun (WGS) entry which is preliminary data.</text>
</comment>
<protein>
    <submittedName>
        <fullName evidence="2">Hypothetical_protein</fullName>
    </submittedName>
</protein>
<reference evidence="1" key="1">
    <citation type="submission" date="2023-06" db="EMBL/GenBank/DDBJ databases">
        <authorList>
            <person name="Kurt Z."/>
        </authorList>
    </citation>
    <scope>NUCLEOTIDE SEQUENCE</scope>
</reference>
<evidence type="ECO:0000313" key="1">
    <source>
        <dbReference type="EMBL" id="CAI9927745.1"/>
    </source>
</evidence>
<name>A0AA86TTF5_9EUKA</name>
<sequence length="104" mass="12427">MKLSALNASCVLTEKKTCGACVNKQSIAGSSCSWRKDWLALEWQKCYWRYNCNYDINIDCPLQYILYEQRLLCKYRTMSFKIFLRQEYELFLLISNLFKIIQVI</sequence>
<dbReference type="Proteomes" id="UP001642409">
    <property type="component" value="Unassembled WGS sequence"/>
</dbReference>
<evidence type="ECO:0000313" key="3">
    <source>
        <dbReference type="Proteomes" id="UP001642409"/>
    </source>
</evidence>